<evidence type="ECO:0000256" key="3">
    <source>
        <dbReference type="ARBA" id="ARBA00022747"/>
    </source>
</evidence>
<proteinExistence type="inferred from homology"/>
<dbReference type="RefSeq" id="WP_048341117.1">
    <property type="nucleotide sequence ID" value="NZ_CM003349.1"/>
</dbReference>
<protein>
    <recommendedName>
        <fullName evidence="4">Methyltransferase</fullName>
        <ecNumber evidence="4">2.1.1.-</ecNumber>
    </recommendedName>
</protein>
<dbReference type="InterPro" id="IPR001091">
    <property type="entry name" value="RM_Methyltransferase"/>
</dbReference>
<keyword evidence="3" id="KW-0680">Restriction system</keyword>
<evidence type="ECO:0000259" key="5">
    <source>
        <dbReference type="Pfam" id="PF01555"/>
    </source>
</evidence>
<keyword evidence="1 6" id="KW-0489">Methyltransferase</keyword>
<evidence type="ECO:0000313" key="7">
    <source>
        <dbReference type="Proteomes" id="UP000027937"/>
    </source>
</evidence>
<reference evidence="7" key="1">
    <citation type="journal article" date="2014" name="PLoS ONE">
        <title>Plasmidome interchange between Clostridium botulinum, Clostridium novyi and Clostridium haemolyticum converts strains of independent lineages into distinctly different pathogens.</title>
        <authorList>
            <person name="Skarin H."/>
            <person name="Segerman B."/>
        </authorList>
    </citation>
    <scope>NUCLEOTIDE SEQUENCE [LARGE SCALE GENOMIC DNA]</scope>
    <source>
        <strain evidence="7">NCTC 9693</strain>
    </source>
</reference>
<feature type="domain" description="DNA methylase N-4/N-6" evidence="5">
    <location>
        <begin position="36"/>
        <end position="361"/>
    </location>
</feature>
<keyword evidence="2" id="KW-0808">Transferase</keyword>
<comment type="similarity">
    <text evidence="4">Belongs to the N(4)/N(6)-methyltransferase family.</text>
</comment>
<dbReference type="PANTHER" id="PTHR13370:SF3">
    <property type="entry name" value="TRNA (GUANINE(10)-N2)-METHYLTRANSFERASE HOMOLOG"/>
    <property type="match status" value="1"/>
</dbReference>
<sequence>MNRKGTIAIDNITNLKNKIFNEDCFETLKRIPDKSINLIIYDAPYFSTKKEEVGDKKWKNEDEYINWCIKLIKETQRVLKDNGSFYWFHNDINIMVEILYRTKHETNFKLKNQITWDKLATGNQDFLMPLYKNSKLKRRYGTSLAEYIYYFTFDDSTGLVRVYDSSENFKDIKNYLKQERKKVKEKKYSDKDLRAMCGLSLKGGGLLSHYWGNKQWVFPIEKHYKKLQSTGCFQRSYDILKEEYKALKIQYEDTRQKYELERYKFNQPYLTTPKNLEESRNTIRPYSSVWHYKRDNNIYETHLTPKPLEMIKHIINVSSNKGDTVLDCFMGSGTTAIACLETGRNYIGCEVDQDYYTVIEKRINTYLEEKDKNIF</sequence>
<keyword evidence="6" id="KW-0614">Plasmid</keyword>
<dbReference type="InterPro" id="IPR002941">
    <property type="entry name" value="DNA_methylase_N4/N6"/>
</dbReference>
<geneLocation type="plasmid" evidence="6 7">
    <name>p1Ch9693</name>
</geneLocation>
<dbReference type="Gene3D" id="3.40.50.150">
    <property type="entry name" value="Vaccinia Virus protein VP39"/>
    <property type="match status" value="1"/>
</dbReference>
<dbReference type="PANTHER" id="PTHR13370">
    <property type="entry name" value="RNA METHYLASE-RELATED"/>
    <property type="match status" value="1"/>
</dbReference>
<dbReference type="Proteomes" id="UP000027937">
    <property type="component" value="Plasmid p1Ch9693"/>
</dbReference>
<dbReference type="PRINTS" id="PR00508">
    <property type="entry name" value="S21N4MTFRASE"/>
</dbReference>
<comment type="caution">
    <text evidence="6">The sequence shown here is derived from an EMBL/GenBank/DDBJ whole genome shotgun (WGS) entry which is preliminary data.</text>
</comment>
<evidence type="ECO:0000256" key="1">
    <source>
        <dbReference type="ARBA" id="ARBA00022603"/>
    </source>
</evidence>
<gene>
    <name evidence="6" type="ORF">Z960_p0111</name>
</gene>
<dbReference type="EMBL" id="JENX01000125">
    <property type="protein sequence ID" value="KEI14105.1"/>
    <property type="molecule type" value="Genomic_DNA"/>
</dbReference>
<name>A0ABR4TC17_CLOHA</name>
<organism evidence="6 7">
    <name type="scientific">Clostridium haemolyticum NCTC 9693</name>
    <dbReference type="NCBI Taxonomy" id="1443114"/>
    <lineage>
        <taxon>Bacteria</taxon>
        <taxon>Bacillati</taxon>
        <taxon>Bacillota</taxon>
        <taxon>Clostridia</taxon>
        <taxon>Eubacteriales</taxon>
        <taxon>Clostridiaceae</taxon>
        <taxon>Clostridium</taxon>
    </lineage>
</organism>
<dbReference type="Pfam" id="PF01555">
    <property type="entry name" value="N6_N4_Mtase"/>
    <property type="match status" value="1"/>
</dbReference>
<evidence type="ECO:0000256" key="2">
    <source>
        <dbReference type="ARBA" id="ARBA00022679"/>
    </source>
</evidence>
<dbReference type="GO" id="GO:0008168">
    <property type="term" value="F:methyltransferase activity"/>
    <property type="evidence" value="ECO:0007669"/>
    <property type="project" value="UniProtKB-KW"/>
</dbReference>
<accession>A0ABR4TC17</accession>
<dbReference type="SUPFAM" id="SSF53335">
    <property type="entry name" value="S-adenosyl-L-methionine-dependent methyltransferases"/>
    <property type="match status" value="1"/>
</dbReference>
<dbReference type="GO" id="GO:0032259">
    <property type="term" value="P:methylation"/>
    <property type="evidence" value="ECO:0007669"/>
    <property type="project" value="UniProtKB-KW"/>
</dbReference>
<keyword evidence="7" id="KW-1185">Reference proteome</keyword>
<evidence type="ECO:0000256" key="4">
    <source>
        <dbReference type="RuleBase" id="RU362026"/>
    </source>
</evidence>
<dbReference type="EC" id="2.1.1.-" evidence="4"/>
<evidence type="ECO:0000313" key="6">
    <source>
        <dbReference type="EMBL" id="KEI14105.1"/>
    </source>
</evidence>
<dbReference type="InterPro" id="IPR029063">
    <property type="entry name" value="SAM-dependent_MTases_sf"/>
</dbReference>